<keyword evidence="3" id="KW-0648">Protein biosynthesis</keyword>
<feature type="compositionally biased region" description="Low complexity" evidence="5">
    <location>
        <begin position="212"/>
        <end position="233"/>
    </location>
</feature>
<dbReference type="Gene3D" id="1.10.246.60">
    <property type="entry name" value="Eukaryotic translation initiation factor 3 like domains"/>
    <property type="match status" value="1"/>
</dbReference>
<feature type="compositionally biased region" description="Acidic residues" evidence="5">
    <location>
        <begin position="26"/>
        <end position="37"/>
    </location>
</feature>
<dbReference type="InterPro" id="IPR023194">
    <property type="entry name" value="eIF3-like_dom_sf"/>
</dbReference>
<sequence length="240" mass="27046">PVVVVPTKKTWDDEDAEDTEIKESWEDSDDSDSDVDDGSAAPTAPTKKRITVAQKIAEKNAERQKQLEERAQRKAQGLEVEGDAELDEEDIVARRQAERNRELNADAENAADLFSGMTIKDQKFRDDLASLNPRTKDDFDQFRKLLVERITSYQNQRYYSTFVDSFARDICVPMSDMDVRKAASSLSSLANDKQKAARDAAKGKKKTKKPAAKVQAAPAKSTQLDTTDYSNNYDDFDDFM</sequence>
<keyword evidence="1" id="KW-0963">Cytoplasm</keyword>
<accession>A0A4Q0A1G4</accession>
<dbReference type="HAMAP" id="MF_03009">
    <property type="entry name" value="eIF3j"/>
    <property type="match status" value="1"/>
</dbReference>
<gene>
    <name evidence="6" type="ORF">BJ085DRAFT_19057</name>
</gene>
<feature type="region of interest" description="Disordered" evidence="5">
    <location>
        <begin position="183"/>
        <end position="240"/>
    </location>
</feature>
<reference evidence="7" key="1">
    <citation type="journal article" date="2018" name="Nat. Microbiol.">
        <title>Leveraging single-cell genomics to expand the fungal tree of life.</title>
        <authorList>
            <person name="Ahrendt S.R."/>
            <person name="Quandt C.A."/>
            <person name="Ciobanu D."/>
            <person name="Clum A."/>
            <person name="Salamov A."/>
            <person name="Andreopoulos B."/>
            <person name="Cheng J.F."/>
            <person name="Woyke T."/>
            <person name="Pelin A."/>
            <person name="Henrissat B."/>
            <person name="Reynolds N.K."/>
            <person name="Benny G.L."/>
            <person name="Smith M.E."/>
            <person name="James T.Y."/>
            <person name="Grigoriev I.V."/>
        </authorList>
    </citation>
    <scope>NUCLEOTIDE SEQUENCE [LARGE SCALE GENOMIC DNA]</scope>
    <source>
        <strain evidence="7">RSA 468</strain>
    </source>
</reference>
<feature type="region of interest" description="Disordered" evidence="5">
    <location>
        <begin position="1"/>
        <end position="89"/>
    </location>
</feature>
<feature type="compositionally biased region" description="Basic and acidic residues" evidence="5">
    <location>
        <begin position="192"/>
        <end position="202"/>
    </location>
</feature>
<keyword evidence="7" id="KW-1185">Reference proteome</keyword>
<name>A0A4Q0A1G4_9FUNG</name>
<evidence type="ECO:0000256" key="4">
    <source>
        <dbReference type="ARBA" id="ARBA00029904"/>
    </source>
</evidence>
<dbReference type="AlphaFoldDB" id="A0A4Q0A1G4"/>
<dbReference type="InterPro" id="IPR013906">
    <property type="entry name" value="eIF3j"/>
</dbReference>
<feature type="non-terminal residue" evidence="6">
    <location>
        <position position="1"/>
    </location>
</feature>
<evidence type="ECO:0000313" key="7">
    <source>
        <dbReference type="Proteomes" id="UP000268162"/>
    </source>
</evidence>
<proteinExistence type="inferred from homology"/>
<feature type="compositionally biased region" description="Acidic residues" evidence="5">
    <location>
        <begin position="80"/>
        <end position="89"/>
    </location>
</feature>
<organism evidence="6 7">
    <name type="scientific">Dimargaris cristalligena</name>
    <dbReference type="NCBI Taxonomy" id="215637"/>
    <lineage>
        <taxon>Eukaryota</taxon>
        <taxon>Fungi</taxon>
        <taxon>Fungi incertae sedis</taxon>
        <taxon>Zoopagomycota</taxon>
        <taxon>Kickxellomycotina</taxon>
        <taxon>Dimargaritomycetes</taxon>
        <taxon>Dimargaritales</taxon>
        <taxon>Dimargaritaceae</taxon>
        <taxon>Dimargaris</taxon>
    </lineage>
</organism>
<dbReference type="GO" id="GO:0003743">
    <property type="term" value="F:translation initiation factor activity"/>
    <property type="evidence" value="ECO:0007669"/>
    <property type="project" value="UniProtKB-KW"/>
</dbReference>
<evidence type="ECO:0000256" key="1">
    <source>
        <dbReference type="ARBA" id="ARBA00022490"/>
    </source>
</evidence>
<keyword evidence="2 6" id="KW-0396">Initiation factor</keyword>
<dbReference type="PANTHER" id="PTHR21681">
    <property type="entry name" value="EUKARYOTIC TRANSLATION INITIATION FACTOR 3 SUBUNIT J"/>
    <property type="match status" value="1"/>
</dbReference>
<dbReference type="GO" id="GO:0005852">
    <property type="term" value="C:eukaryotic translation initiation factor 3 complex"/>
    <property type="evidence" value="ECO:0007669"/>
    <property type="project" value="InterPro"/>
</dbReference>
<feature type="compositionally biased region" description="Basic and acidic residues" evidence="5">
    <location>
        <begin position="56"/>
        <end position="72"/>
    </location>
</feature>
<dbReference type="STRING" id="215637.A0A4Q0A1G4"/>
<evidence type="ECO:0000256" key="5">
    <source>
        <dbReference type="SAM" id="MobiDB-lite"/>
    </source>
</evidence>
<dbReference type="Proteomes" id="UP000268162">
    <property type="component" value="Unassembled WGS sequence"/>
</dbReference>
<evidence type="ECO:0000313" key="6">
    <source>
        <dbReference type="EMBL" id="RKP39923.1"/>
    </source>
</evidence>
<evidence type="ECO:0000256" key="3">
    <source>
        <dbReference type="ARBA" id="ARBA00022917"/>
    </source>
</evidence>
<dbReference type="PANTHER" id="PTHR21681:SF0">
    <property type="entry name" value="EUKARYOTIC TRANSLATION INITIATION FACTOR 3 SUBUNIT J"/>
    <property type="match status" value="1"/>
</dbReference>
<dbReference type="EMBL" id="ML002235">
    <property type="protein sequence ID" value="RKP39923.1"/>
    <property type="molecule type" value="Genomic_DNA"/>
</dbReference>
<evidence type="ECO:0000256" key="2">
    <source>
        <dbReference type="ARBA" id="ARBA00022540"/>
    </source>
</evidence>
<protein>
    <recommendedName>
        <fullName evidence="4">Eukaryotic translation initiation factor 3 30 kDa subunit</fullName>
    </recommendedName>
</protein>
<dbReference type="Pfam" id="PF08597">
    <property type="entry name" value="eIF3_subunit"/>
    <property type="match status" value="1"/>
</dbReference>